<dbReference type="InterPro" id="IPR048469">
    <property type="entry name" value="YchJ-like_M"/>
</dbReference>
<dbReference type="HAMAP" id="MF_00612">
    <property type="entry name" value="UPF0225"/>
    <property type="match status" value="1"/>
</dbReference>
<dbReference type="Gene3D" id="3.10.450.50">
    <property type="match status" value="1"/>
</dbReference>
<dbReference type="KEGG" id="euz:DVS28_a1907"/>
<organism evidence="4 5">
    <name type="scientific">Euzebya pacifica</name>
    <dbReference type="NCBI Taxonomy" id="1608957"/>
    <lineage>
        <taxon>Bacteria</taxon>
        <taxon>Bacillati</taxon>
        <taxon>Actinomycetota</taxon>
        <taxon>Nitriliruptoria</taxon>
        <taxon>Euzebyales</taxon>
    </lineage>
</organism>
<dbReference type="Proteomes" id="UP000264006">
    <property type="component" value="Chromosome"/>
</dbReference>
<protein>
    <recommendedName>
        <fullName evidence="2">UPF0225 protein DVS28_a1907</fullName>
    </recommendedName>
</protein>
<dbReference type="Pfam" id="PF17775">
    <property type="entry name" value="YchJ_M-like"/>
    <property type="match status" value="1"/>
</dbReference>
<evidence type="ECO:0000313" key="4">
    <source>
        <dbReference type="EMBL" id="AXV06592.1"/>
    </source>
</evidence>
<dbReference type="SUPFAM" id="SSF103642">
    <property type="entry name" value="Sec-C motif"/>
    <property type="match status" value="1"/>
</dbReference>
<evidence type="ECO:0000256" key="1">
    <source>
        <dbReference type="ARBA" id="ARBA00010839"/>
    </source>
</evidence>
<evidence type="ECO:0000256" key="2">
    <source>
        <dbReference type="HAMAP-Rule" id="MF_00612"/>
    </source>
</evidence>
<evidence type="ECO:0000259" key="3">
    <source>
        <dbReference type="Pfam" id="PF17775"/>
    </source>
</evidence>
<dbReference type="InterPro" id="IPR032710">
    <property type="entry name" value="NTF2-like_dom_sf"/>
</dbReference>
<dbReference type="Pfam" id="PF02810">
    <property type="entry name" value="SEC-C"/>
    <property type="match status" value="1"/>
</dbReference>
<dbReference type="AlphaFoldDB" id="A0A346XWJ5"/>
<comment type="similarity">
    <text evidence="1 2">Belongs to the UPF0225 family.</text>
</comment>
<reference evidence="4 5" key="1">
    <citation type="submission" date="2018-09" db="EMBL/GenBank/DDBJ databases">
        <title>Complete genome sequence of Euzebya sp. DY32-46 isolated from seawater of Pacific Ocean.</title>
        <authorList>
            <person name="Xu L."/>
            <person name="Wu Y.-H."/>
            <person name="Xu X.-W."/>
        </authorList>
    </citation>
    <scope>NUCLEOTIDE SEQUENCE [LARGE SCALE GENOMIC DNA]</scope>
    <source>
        <strain evidence="4 5">DY32-46</strain>
    </source>
</reference>
<keyword evidence="5" id="KW-1185">Reference proteome</keyword>
<name>A0A346XWJ5_9ACTN</name>
<evidence type="ECO:0000313" key="5">
    <source>
        <dbReference type="Proteomes" id="UP000264006"/>
    </source>
</evidence>
<feature type="domain" description="YchJ-like middle NTF2-like" evidence="3">
    <location>
        <begin position="33"/>
        <end position="127"/>
    </location>
</feature>
<dbReference type="RefSeq" id="WP_114591212.1">
    <property type="nucleotide sequence ID" value="NZ_CP031165.1"/>
</dbReference>
<gene>
    <name evidence="4" type="ORF">DVS28_a1907</name>
</gene>
<dbReference type="EMBL" id="CP031165">
    <property type="protein sequence ID" value="AXV06592.1"/>
    <property type="molecule type" value="Genomic_DNA"/>
</dbReference>
<accession>A0A346XWJ5</accession>
<dbReference type="PANTHER" id="PTHR33747">
    <property type="entry name" value="UPF0225 PROTEIN SCO1677"/>
    <property type="match status" value="1"/>
</dbReference>
<sequence>MPVLPPQPCPCGSGDRLDRCCGPLHIGAERATTAEQLMRSRYSAYAVGDEDYLHRTWHPRTRPDRIDLDPDLGWEGLEVTELVAGEEGDDTGMVAFTARYRTPDGPGQLTERSRFERRGGRWVYVDGDVG</sequence>
<proteinExistence type="inferred from homology"/>
<dbReference type="InterPro" id="IPR023006">
    <property type="entry name" value="YchJ-like"/>
</dbReference>
<dbReference type="InterPro" id="IPR004027">
    <property type="entry name" value="SEC_C_motif"/>
</dbReference>
<dbReference type="PANTHER" id="PTHR33747:SF1">
    <property type="entry name" value="ADENYLATE CYCLASE-ASSOCIATED CAP C-TERMINAL DOMAIN-CONTAINING PROTEIN"/>
    <property type="match status" value="1"/>
</dbReference>
<dbReference type="OrthoDB" id="21421at2"/>
<dbReference type="SUPFAM" id="SSF54427">
    <property type="entry name" value="NTF2-like"/>
    <property type="match status" value="1"/>
</dbReference>